<reference evidence="1" key="1">
    <citation type="submission" date="2021-06" db="EMBL/GenBank/DDBJ databases">
        <title>Parelaphostrongylus tenuis whole genome reference sequence.</title>
        <authorList>
            <person name="Garwood T.J."/>
            <person name="Larsen P.A."/>
            <person name="Fountain-Jones N.M."/>
            <person name="Garbe J.R."/>
            <person name="Macchietto M.G."/>
            <person name="Kania S.A."/>
            <person name="Gerhold R.W."/>
            <person name="Richards J.E."/>
            <person name="Wolf T.M."/>
        </authorList>
    </citation>
    <scope>NUCLEOTIDE SEQUENCE</scope>
    <source>
        <strain evidence="1">MNPRO001-30</strain>
        <tissue evidence="1">Meninges</tissue>
    </source>
</reference>
<comment type="caution">
    <text evidence="1">The sequence shown here is derived from an EMBL/GenBank/DDBJ whole genome shotgun (WGS) entry which is preliminary data.</text>
</comment>
<protein>
    <submittedName>
        <fullName evidence="1">Uncharacterized protein</fullName>
    </submittedName>
</protein>
<organism evidence="1 2">
    <name type="scientific">Parelaphostrongylus tenuis</name>
    <name type="common">Meningeal worm</name>
    <dbReference type="NCBI Taxonomy" id="148309"/>
    <lineage>
        <taxon>Eukaryota</taxon>
        <taxon>Metazoa</taxon>
        <taxon>Ecdysozoa</taxon>
        <taxon>Nematoda</taxon>
        <taxon>Chromadorea</taxon>
        <taxon>Rhabditida</taxon>
        <taxon>Rhabditina</taxon>
        <taxon>Rhabditomorpha</taxon>
        <taxon>Strongyloidea</taxon>
        <taxon>Metastrongylidae</taxon>
        <taxon>Parelaphostrongylus</taxon>
    </lineage>
</organism>
<dbReference type="EMBL" id="JAHQIW010004523">
    <property type="protein sequence ID" value="KAJ1362757.1"/>
    <property type="molecule type" value="Genomic_DNA"/>
</dbReference>
<accession>A0AAD5QVC7</accession>
<dbReference type="Proteomes" id="UP001196413">
    <property type="component" value="Unassembled WGS sequence"/>
</dbReference>
<dbReference type="AlphaFoldDB" id="A0AAD5QVC7"/>
<proteinExistence type="predicted"/>
<gene>
    <name evidence="1" type="ORF">KIN20_022425</name>
</gene>
<evidence type="ECO:0000313" key="2">
    <source>
        <dbReference type="Proteomes" id="UP001196413"/>
    </source>
</evidence>
<name>A0AAD5QVC7_PARTN</name>
<keyword evidence="2" id="KW-1185">Reference proteome</keyword>
<evidence type="ECO:0000313" key="1">
    <source>
        <dbReference type="EMBL" id="KAJ1362757.1"/>
    </source>
</evidence>
<sequence>MCKMGVSSVTDRTRIPGKSEVNIGTGKWKKRNCDTTEVSERGKRFRFRIMDSRVVVSVHDKSASPHVALELCCPDYYATSTISSSHEKLLRYITDVVLQQYHTDAHCAAIRNIERETERRIYS</sequence>